<gene>
    <name evidence="13" type="ORF">EKI59_09880</name>
</gene>
<reference evidence="13 14" key="1">
    <citation type="submission" date="2018-12" db="EMBL/GenBank/DDBJ databases">
        <title>Corynebacterium sanguinis sp. nov., a clinically-associated and environmental corynebacterium.</title>
        <authorList>
            <person name="Gonzales-Siles L."/>
            <person name="Jaen-Luchoro D."/>
            <person name="Cardew S."/>
            <person name="Inganas E."/>
            <person name="Ohlen M."/>
            <person name="Jensie-Markopolous S."/>
            <person name="Pinyeiro-Iglesias B."/>
            <person name="Molin K."/>
            <person name="Skovbjerg S."/>
            <person name="Svensson-Stadler L."/>
            <person name="Funke G."/>
            <person name="Moore E.R.B."/>
        </authorList>
    </citation>
    <scope>NUCLEOTIDE SEQUENCE [LARGE SCALE GENOMIC DNA]</scope>
    <source>
        <strain evidence="13 14">58734</strain>
    </source>
</reference>
<keyword evidence="5" id="KW-0547">Nucleotide-binding</keyword>
<evidence type="ECO:0000256" key="1">
    <source>
        <dbReference type="ARBA" id="ARBA00004651"/>
    </source>
</evidence>
<dbReference type="GO" id="GO:0015421">
    <property type="term" value="F:ABC-type oligopeptide transporter activity"/>
    <property type="evidence" value="ECO:0007669"/>
    <property type="project" value="TreeGrafter"/>
</dbReference>
<dbReference type="InterPro" id="IPR017871">
    <property type="entry name" value="ABC_transporter-like_CS"/>
</dbReference>
<evidence type="ECO:0000256" key="6">
    <source>
        <dbReference type="ARBA" id="ARBA00022840"/>
    </source>
</evidence>
<evidence type="ECO:0000259" key="11">
    <source>
        <dbReference type="PROSITE" id="PS50893"/>
    </source>
</evidence>
<evidence type="ECO:0000256" key="3">
    <source>
        <dbReference type="ARBA" id="ARBA00022475"/>
    </source>
</evidence>
<evidence type="ECO:0000256" key="7">
    <source>
        <dbReference type="ARBA" id="ARBA00022989"/>
    </source>
</evidence>
<evidence type="ECO:0000256" key="4">
    <source>
        <dbReference type="ARBA" id="ARBA00022692"/>
    </source>
</evidence>
<dbReference type="PROSITE" id="PS00211">
    <property type="entry name" value="ABC_TRANSPORTER_1"/>
    <property type="match status" value="1"/>
</dbReference>
<keyword evidence="7 10" id="KW-1133">Transmembrane helix</keyword>
<dbReference type="PANTHER" id="PTHR43394">
    <property type="entry name" value="ATP-DEPENDENT PERMEASE MDL1, MITOCHONDRIAL"/>
    <property type="match status" value="1"/>
</dbReference>
<keyword evidence="8 10" id="KW-0472">Membrane</keyword>
<dbReference type="CDD" id="cd18543">
    <property type="entry name" value="ABC_6TM_Rv0194_D1_like"/>
    <property type="match status" value="1"/>
</dbReference>
<feature type="transmembrane region" description="Helical" evidence="10">
    <location>
        <begin position="801"/>
        <end position="821"/>
    </location>
</feature>
<comment type="subcellular location">
    <subcellularLocation>
        <location evidence="1">Cell membrane</location>
        <topology evidence="1">Multi-pass membrane protein</topology>
    </subcellularLocation>
</comment>
<dbReference type="GO" id="GO:0005886">
    <property type="term" value="C:plasma membrane"/>
    <property type="evidence" value="ECO:0007669"/>
    <property type="project" value="UniProtKB-SubCell"/>
</dbReference>
<feature type="transmembrane region" description="Helical" evidence="10">
    <location>
        <begin position="53"/>
        <end position="74"/>
    </location>
</feature>
<dbReference type="AlphaFoldDB" id="A0A6C1TVM2"/>
<feature type="transmembrane region" description="Helical" evidence="10">
    <location>
        <begin position="658"/>
        <end position="677"/>
    </location>
</feature>
<proteinExistence type="inferred from homology"/>
<evidence type="ECO:0000313" key="14">
    <source>
        <dbReference type="Proteomes" id="UP000336646"/>
    </source>
</evidence>
<organism evidence="13 14">
    <name type="scientific">Corynebacterium sanguinis</name>
    <dbReference type="NCBI Taxonomy" id="2594913"/>
    <lineage>
        <taxon>Bacteria</taxon>
        <taxon>Bacillati</taxon>
        <taxon>Actinomycetota</taxon>
        <taxon>Actinomycetes</taxon>
        <taxon>Mycobacteriales</taxon>
        <taxon>Corynebacteriaceae</taxon>
        <taxon>Corynebacterium</taxon>
    </lineage>
</organism>
<evidence type="ECO:0000256" key="2">
    <source>
        <dbReference type="ARBA" id="ARBA00022448"/>
    </source>
</evidence>
<dbReference type="CDD" id="cd18546">
    <property type="entry name" value="ABC_6TM_Rv0194_D2_like"/>
    <property type="match status" value="1"/>
</dbReference>
<dbReference type="SUPFAM" id="SSF52540">
    <property type="entry name" value="P-loop containing nucleoside triphosphate hydrolases"/>
    <property type="match status" value="2"/>
</dbReference>
<dbReference type="OrthoDB" id="9806127at2"/>
<dbReference type="FunFam" id="3.40.50.300:FF:000299">
    <property type="entry name" value="ABC transporter ATP-binding protein/permease"/>
    <property type="match status" value="2"/>
</dbReference>
<feature type="transmembrane region" description="Helical" evidence="10">
    <location>
        <begin position="776"/>
        <end position="795"/>
    </location>
</feature>
<evidence type="ECO:0000256" key="10">
    <source>
        <dbReference type="SAM" id="Phobius"/>
    </source>
</evidence>
<evidence type="ECO:0000259" key="12">
    <source>
        <dbReference type="PROSITE" id="PS50929"/>
    </source>
</evidence>
<comment type="caution">
    <text evidence="13">The sequence shown here is derived from an EMBL/GenBank/DDBJ whole genome shotgun (WGS) entry which is preliminary data.</text>
</comment>
<dbReference type="Gene3D" id="3.40.50.300">
    <property type="entry name" value="P-loop containing nucleotide triphosphate hydrolases"/>
    <property type="match status" value="2"/>
</dbReference>
<dbReference type="SMART" id="SM00382">
    <property type="entry name" value="AAA"/>
    <property type="match status" value="2"/>
</dbReference>
<dbReference type="Pfam" id="PF00005">
    <property type="entry name" value="ABC_tran"/>
    <property type="match status" value="2"/>
</dbReference>
<keyword evidence="3" id="KW-1003">Cell membrane</keyword>
<evidence type="ECO:0000313" key="13">
    <source>
        <dbReference type="EMBL" id="TVS26862.1"/>
    </source>
</evidence>
<dbReference type="PROSITE" id="PS50929">
    <property type="entry name" value="ABC_TM1F"/>
    <property type="match status" value="2"/>
</dbReference>
<dbReference type="SUPFAM" id="SSF90123">
    <property type="entry name" value="ABC transporter transmembrane region"/>
    <property type="match status" value="2"/>
</dbReference>
<feature type="domain" description="ABC transporter" evidence="11">
    <location>
        <begin position="978"/>
        <end position="1216"/>
    </location>
</feature>
<dbReference type="InterPro" id="IPR036640">
    <property type="entry name" value="ABC1_TM_sf"/>
</dbReference>
<dbReference type="InterPro" id="IPR003439">
    <property type="entry name" value="ABC_transporter-like_ATP-bd"/>
</dbReference>
<dbReference type="PROSITE" id="PS50893">
    <property type="entry name" value="ABC_TRANSPORTER_2"/>
    <property type="match status" value="2"/>
</dbReference>
<dbReference type="InterPro" id="IPR011527">
    <property type="entry name" value="ABC1_TM_dom"/>
</dbReference>
<dbReference type="GO" id="GO:0005524">
    <property type="term" value="F:ATP binding"/>
    <property type="evidence" value="ECO:0007669"/>
    <property type="project" value="UniProtKB-KW"/>
</dbReference>
<feature type="transmembrane region" description="Helical" evidence="10">
    <location>
        <begin position="20"/>
        <end position="41"/>
    </location>
</feature>
<dbReference type="RefSeq" id="WP_144773626.1">
    <property type="nucleotide sequence ID" value="NZ_RXIR01000025.1"/>
</dbReference>
<feature type="transmembrane region" description="Helical" evidence="10">
    <location>
        <begin position="253"/>
        <end position="283"/>
    </location>
</feature>
<protein>
    <submittedName>
        <fullName evidence="13">ABC transporter ATP-binding protein</fullName>
    </submittedName>
</protein>
<comment type="similarity">
    <text evidence="9">Belongs to the ABC transporter superfamily. Lipid exporter (TC 3.A.1.106) family.</text>
</comment>
<dbReference type="PANTHER" id="PTHR43394:SF1">
    <property type="entry name" value="ATP-BINDING CASSETTE SUB-FAMILY B MEMBER 10, MITOCHONDRIAL"/>
    <property type="match status" value="1"/>
</dbReference>
<feature type="domain" description="ABC transmembrane type-1" evidence="12">
    <location>
        <begin position="23"/>
        <end position="302"/>
    </location>
</feature>
<feature type="transmembrane region" description="Helical" evidence="10">
    <location>
        <begin position="697"/>
        <end position="721"/>
    </location>
</feature>
<dbReference type="EMBL" id="RXIR01000025">
    <property type="protein sequence ID" value="TVS26862.1"/>
    <property type="molecule type" value="Genomic_DNA"/>
</dbReference>
<evidence type="ECO:0000256" key="8">
    <source>
        <dbReference type="ARBA" id="ARBA00023136"/>
    </source>
</evidence>
<dbReference type="Gene3D" id="1.20.1560.10">
    <property type="entry name" value="ABC transporter type 1, transmembrane domain"/>
    <property type="match status" value="2"/>
</dbReference>
<name>A0A6C1TVM2_9CORY</name>
<feature type="domain" description="ABC transmembrane type-1" evidence="12">
    <location>
        <begin position="661"/>
        <end position="943"/>
    </location>
</feature>
<evidence type="ECO:0000256" key="9">
    <source>
        <dbReference type="ARBA" id="ARBA00061644"/>
    </source>
</evidence>
<dbReference type="InterPro" id="IPR027417">
    <property type="entry name" value="P-loop_NTPase"/>
</dbReference>
<keyword evidence="6 13" id="KW-0067">ATP-binding</keyword>
<accession>A0A6C1TVM2</accession>
<evidence type="ECO:0000256" key="5">
    <source>
        <dbReference type="ARBA" id="ARBA00022741"/>
    </source>
</evidence>
<feature type="domain" description="ABC transporter" evidence="11">
    <location>
        <begin position="336"/>
        <end position="573"/>
    </location>
</feature>
<dbReference type="InterPro" id="IPR039421">
    <property type="entry name" value="Type_1_exporter"/>
</dbReference>
<dbReference type="Pfam" id="PF00664">
    <property type="entry name" value="ABC_membrane"/>
    <property type="match status" value="2"/>
</dbReference>
<keyword evidence="2" id="KW-0813">Transport</keyword>
<sequence>MARPRESSLLRRVVRENKAAAYLAFGTAFLAAFAQVALPALTGRAIDVATGAAQGSISAIAWLMVGLALLTYALSWMRRWSSGLLATNSQHWVRVGLLKTLHRLDGPGQDDIVTGQIVSRSITDLNQFHMVLGSAPMFVTRALQLLATIVVMLTMDVRLTLLSLALMPLILWEANRSRTALYAATWVNQQTAADLASHVEQTVSGVRVVKAFGREDREIDRLDELGRYLYAVKMRAAKLTARFQPLLSQLPKIALVITIVAGGLIAVSGAITIGAFVAFSAYLTSMSSLLSMLTNQYVRLQMGLSSVDRLDQVLTLHPERDDPAAPQPAPPGSGGIRFDDVHFATGGHQVLNGLTLTAAPGETIAVIGPAGAGKSMAVQLAGGFYTPDAGSVSLLDASLTPTNYASMTLEAIRSKVTCVFDEAFLFSSSIRDNIAMGTGATDAEVREAARLARADEFIDKLPEGYDTLVGERGLTLSGGQRQRIALARALLARPAVMVLDDATSAIDADNEAAILDNLRTHLRGVTMIAVAHRQSTVDHADRVVIMERGRVIADGPREEIVALDAYRALMDPTPDAPALTRTQPSRDELWPKIDHGFREHFNASGHGRSIAASEELLARVDALPRATEQPNLADTKVAELREPTSTFKVADLFKAVRWLIAATVALLVIGVLADLALPTLIRAAIDRGIAPGDTDALWTVGALALGVVVIAWAAEVLMTVLSSRSGERLLYGLRLRSYAHLQQLGLSYFERHLSGRIMTRMTTDIDTLSSFLQTGLAQAIVAVGTLIGVTIMLVATDGELTLIALLAVPVIVAATVVFRILSKRYYHAARTQVSLVNGEFAELIGGIRISQMHLAETGAEADFAAESETYRRYRMRSVTLLALYFPGMQAISQVMTAVIVGYGAGRVESGELSVGVLVAFTMYLGQLYGPIQQLGQTFDAWQQATVSFSRITDLLDTRTTVPDTGTSAGAASAARGPLSFDNVSFSYNPQAPEPTTVLSGVNLTLEPGRTVALVGPTGAGKSTVVKLLARFYDPTRGVVRASSSDIASFPLSEWRRALAQVPQESYLFPGTVADNIAYGVNDATDADIEAAVERIGALDIIASIPGGFNHLVGERGRGLSSGQRQIIALARAEMLHPDVVLLDEATATLDPATERAVLDAAEHTTVGRTSVIVAHRLATASRADRILVVNEGRIIEDGTHDELLSTGGHYARMWTVHR</sequence>
<dbReference type="InterPro" id="IPR003593">
    <property type="entry name" value="AAA+_ATPase"/>
</dbReference>
<dbReference type="Proteomes" id="UP000336646">
    <property type="component" value="Unassembled WGS sequence"/>
</dbReference>
<feature type="transmembrane region" description="Helical" evidence="10">
    <location>
        <begin position="881"/>
        <end position="904"/>
    </location>
</feature>
<dbReference type="GO" id="GO:0016887">
    <property type="term" value="F:ATP hydrolysis activity"/>
    <property type="evidence" value="ECO:0007669"/>
    <property type="project" value="InterPro"/>
</dbReference>
<keyword evidence="4 10" id="KW-0812">Transmembrane</keyword>